<feature type="signal peptide" evidence="2">
    <location>
        <begin position="1"/>
        <end position="27"/>
    </location>
</feature>
<gene>
    <name evidence="3" type="ORF">ACFSXZ_31420</name>
</gene>
<organism evidence="3 4">
    <name type="scientific">Amycolatopsis pigmentata</name>
    <dbReference type="NCBI Taxonomy" id="450801"/>
    <lineage>
        <taxon>Bacteria</taxon>
        <taxon>Bacillati</taxon>
        <taxon>Actinomycetota</taxon>
        <taxon>Actinomycetes</taxon>
        <taxon>Pseudonocardiales</taxon>
        <taxon>Pseudonocardiaceae</taxon>
        <taxon>Amycolatopsis</taxon>
    </lineage>
</organism>
<feature type="chain" id="PRO_5045694248" description="Beta-lactamase class A" evidence="2">
    <location>
        <begin position="28"/>
        <end position="311"/>
    </location>
</feature>
<protein>
    <recommendedName>
        <fullName evidence="5">Beta-lactamase class A</fullName>
    </recommendedName>
</protein>
<name>A0ABW5G2N3_9PSEU</name>
<dbReference type="InterPro" id="IPR012338">
    <property type="entry name" value="Beta-lactam/transpept-like"/>
</dbReference>
<dbReference type="PANTHER" id="PTHR35333">
    <property type="entry name" value="BETA-LACTAMASE"/>
    <property type="match status" value="1"/>
</dbReference>
<feature type="region of interest" description="Disordered" evidence="1">
    <location>
        <begin position="37"/>
        <end position="72"/>
    </location>
</feature>
<reference evidence="4" key="1">
    <citation type="journal article" date="2019" name="Int. J. Syst. Evol. Microbiol.">
        <title>The Global Catalogue of Microorganisms (GCM) 10K type strain sequencing project: providing services to taxonomists for standard genome sequencing and annotation.</title>
        <authorList>
            <consortium name="The Broad Institute Genomics Platform"/>
            <consortium name="The Broad Institute Genome Sequencing Center for Infectious Disease"/>
            <person name="Wu L."/>
            <person name="Ma J."/>
        </authorList>
    </citation>
    <scope>NUCLEOTIDE SEQUENCE [LARGE SCALE GENOMIC DNA]</scope>
    <source>
        <strain evidence="4">CGMCC 4.7645</strain>
    </source>
</reference>
<dbReference type="SUPFAM" id="SSF56601">
    <property type="entry name" value="beta-lactamase/transpeptidase-like"/>
    <property type="match status" value="1"/>
</dbReference>
<feature type="compositionally biased region" description="Polar residues" evidence="1">
    <location>
        <begin position="57"/>
        <end position="68"/>
    </location>
</feature>
<sequence>MRAPTTAVFVAALVGAIGAMVTVNTYAEAPGNQAAVERVGARATTEPATPSDAVATGSPSVTTTSSARPQLPSGLAEQMREAVQDHVGGAQAGVEVFDQQAGQVVSSVNADQQFAAMSVAKIFIAVDALRRNAWTLPDQDTRDQLTRMISDSDDAVADDLWGTDGGPEIITRTAALMGLTATEPPDDPGEWGDTRVTARDMVTVYRYLSNSIPRSDRDFLYQAMAVTPRTAADGSDQYFGIPDGLPHHVWAVKQGWGSSGNDAYYNTTGTIGTGAPYIVVMLVTAPLSSYQSMPAALTAGMGPLATALDRE</sequence>
<dbReference type="PANTHER" id="PTHR35333:SF3">
    <property type="entry name" value="BETA-LACTAMASE-TYPE TRANSPEPTIDASE FOLD CONTAINING PROTEIN"/>
    <property type="match status" value="1"/>
</dbReference>
<dbReference type="Gene3D" id="3.40.710.10">
    <property type="entry name" value="DD-peptidase/beta-lactamase superfamily"/>
    <property type="match status" value="1"/>
</dbReference>
<evidence type="ECO:0000256" key="2">
    <source>
        <dbReference type="SAM" id="SignalP"/>
    </source>
</evidence>
<dbReference type="RefSeq" id="WP_378269123.1">
    <property type="nucleotide sequence ID" value="NZ_JBHUKR010000021.1"/>
</dbReference>
<accession>A0ABW5G2N3</accession>
<keyword evidence="2" id="KW-0732">Signal</keyword>
<proteinExistence type="predicted"/>
<dbReference type="Proteomes" id="UP001597417">
    <property type="component" value="Unassembled WGS sequence"/>
</dbReference>
<evidence type="ECO:0008006" key="5">
    <source>
        <dbReference type="Google" id="ProtNLM"/>
    </source>
</evidence>
<evidence type="ECO:0000313" key="3">
    <source>
        <dbReference type="EMBL" id="MFD2420850.1"/>
    </source>
</evidence>
<keyword evidence="4" id="KW-1185">Reference proteome</keyword>
<dbReference type="EMBL" id="JBHUKR010000021">
    <property type="protein sequence ID" value="MFD2420850.1"/>
    <property type="molecule type" value="Genomic_DNA"/>
</dbReference>
<comment type="caution">
    <text evidence="3">The sequence shown here is derived from an EMBL/GenBank/DDBJ whole genome shotgun (WGS) entry which is preliminary data.</text>
</comment>
<evidence type="ECO:0000313" key="4">
    <source>
        <dbReference type="Proteomes" id="UP001597417"/>
    </source>
</evidence>
<dbReference type="InterPro" id="IPR000871">
    <property type="entry name" value="Beta-lactam_class-A"/>
</dbReference>
<evidence type="ECO:0000256" key="1">
    <source>
        <dbReference type="SAM" id="MobiDB-lite"/>
    </source>
</evidence>